<reference evidence="1" key="1">
    <citation type="journal article" date="2020" name="Stud. Mycol.">
        <title>101 Dothideomycetes genomes: a test case for predicting lifestyles and emergence of pathogens.</title>
        <authorList>
            <person name="Haridas S."/>
            <person name="Albert R."/>
            <person name="Binder M."/>
            <person name="Bloem J."/>
            <person name="Labutti K."/>
            <person name="Salamov A."/>
            <person name="Andreopoulos B."/>
            <person name="Baker S."/>
            <person name="Barry K."/>
            <person name="Bills G."/>
            <person name="Bluhm B."/>
            <person name="Cannon C."/>
            <person name="Castanera R."/>
            <person name="Culley D."/>
            <person name="Daum C."/>
            <person name="Ezra D."/>
            <person name="Gonzalez J."/>
            <person name="Henrissat B."/>
            <person name="Kuo A."/>
            <person name="Liang C."/>
            <person name="Lipzen A."/>
            <person name="Lutzoni F."/>
            <person name="Magnuson J."/>
            <person name="Mondo S."/>
            <person name="Nolan M."/>
            <person name="Ohm R."/>
            <person name="Pangilinan J."/>
            <person name="Park H.-J."/>
            <person name="Ramirez L."/>
            <person name="Alfaro M."/>
            <person name="Sun H."/>
            <person name="Tritt A."/>
            <person name="Yoshinaga Y."/>
            <person name="Zwiers L.-H."/>
            <person name="Turgeon B."/>
            <person name="Goodwin S."/>
            <person name="Spatafora J."/>
            <person name="Crous P."/>
            <person name="Grigoriev I."/>
        </authorList>
    </citation>
    <scope>NUCLEOTIDE SEQUENCE</scope>
    <source>
        <strain evidence="1">CBS 207.26</strain>
    </source>
</reference>
<dbReference type="AlphaFoldDB" id="A0A6A6DZ88"/>
<gene>
    <name evidence="1" type="ORF">K469DRAFT_584960</name>
</gene>
<keyword evidence="2" id="KW-1185">Reference proteome</keyword>
<organism evidence="1 2">
    <name type="scientific">Zopfia rhizophila CBS 207.26</name>
    <dbReference type="NCBI Taxonomy" id="1314779"/>
    <lineage>
        <taxon>Eukaryota</taxon>
        <taxon>Fungi</taxon>
        <taxon>Dikarya</taxon>
        <taxon>Ascomycota</taxon>
        <taxon>Pezizomycotina</taxon>
        <taxon>Dothideomycetes</taxon>
        <taxon>Dothideomycetes incertae sedis</taxon>
        <taxon>Zopfiaceae</taxon>
        <taxon>Zopfia</taxon>
    </lineage>
</organism>
<evidence type="ECO:0000313" key="2">
    <source>
        <dbReference type="Proteomes" id="UP000800200"/>
    </source>
</evidence>
<evidence type="ECO:0000313" key="1">
    <source>
        <dbReference type="EMBL" id="KAF2182966.1"/>
    </source>
</evidence>
<name>A0A6A6DZ88_9PEZI</name>
<dbReference type="EMBL" id="ML994645">
    <property type="protein sequence ID" value="KAF2182966.1"/>
    <property type="molecule type" value="Genomic_DNA"/>
</dbReference>
<dbReference type="Proteomes" id="UP000800200">
    <property type="component" value="Unassembled WGS sequence"/>
</dbReference>
<feature type="non-terminal residue" evidence="1">
    <location>
        <position position="1"/>
    </location>
</feature>
<proteinExistence type="predicted"/>
<protein>
    <submittedName>
        <fullName evidence="1">Uncharacterized protein</fullName>
    </submittedName>
</protein>
<sequence length="51" mass="5823">VSRITTLHRGLRPALRQSLKKSSDSLFSLLCNDYIELVQRLNRCSHCPQPA</sequence>
<accession>A0A6A6DZ88</accession>